<dbReference type="AlphaFoldDB" id="A0A4Y3QWD6"/>
<name>A0A4Y3QWD6_STRCI</name>
<protein>
    <recommendedName>
        <fullName evidence="2">Mycothiol-dependent maleylpyruvate isomerase metal-binding domain-containing protein</fullName>
    </recommendedName>
</protein>
<reference evidence="3 4" key="1">
    <citation type="submission" date="2019-06" db="EMBL/GenBank/DDBJ databases">
        <title>Whole genome shotgun sequence of Streptomyces cacaoi subsp. cacaoi NBRC 12748.</title>
        <authorList>
            <person name="Hosoyama A."/>
            <person name="Uohara A."/>
            <person name="Ohji S."/>
            <person name="Ichikawa N."/>
        </authorList>
    </citation>
    <scope>NUCLEOTIDE SEQUENCE [LARGE SCALE GENOMIC DNA]</scope>
    <source>
        <strain evidence="3 4">NBRC 12748</strain>
    </source>
</reference>
<comment type="caution">
    <text evidence="3">The sequence shown here is derived from an EMBL/GenBank/DDBJ whole genome shotgun (WGS) entry which is preliminary data.</text>
</comment>
<evidence type="ECO:0000313" key="4">
    <source>
        <dbReference type="Proteomes" id="UP000319210"/>
    </source>
</evidence>
<dbReference type="Gene3D" id="1.20.120.450">
    <property type="entry name" value="dinb family like domain"/>
    <property type="match status" value="1"/>
</dbReference>
<proteinExistence type="predicted"/>
<dbReference type="InterPro" id="IPR034660">
    <property type="entry name" value="DinB/YfiT-like"/>
</dbReference>
<dbReference type="InterPro" id="IPR024344">
    <property type="entry name" value="MDMPI_metal-binding"/>
</dbReference>
<sequence>MRRLPARYGVAGSGPGWQASAMSSKAPGAPGTSWLGEPIDARPLFRPELEALLGTLRGLRPADWRAPALPRWSVHDVAVHLLGDCYGRLGQAPDGYRRVFAPGGTLEAFIHRTNQEWVDLHAEDSPASLVDALEAAGTRLARHFAATDPQAPALGVSWAGVDPAPGWLDTAREFTEHWTHRQQIRHALGRGTDPEPRALSTVLDTFMRALPHTLRHTPAPEGTQIEVSVEGPAGGTWTVTAGAAVTAGTDGTDGWSPAAPPDGRPAASVRLTAETAWRLCTRGIDPATALARAGIRGERRLAEAVCEIVSIVH</sequence>
<gene>
    <name evidence="3" type="ORF">SCA03_22770</name>
</gene>
<dbReference type="InterPro" id="IPR017517">
    <property type="entry name" value="Maleyloyr_isom"/>
</dbReference>
<dbReference type="Proteomes" id="UP000319210">
    <property type="component" value="Unassembled WGS sequence"/>
</dbReference>
<evidence type="ECO:0000259" key="2">
    <source>
        <dbReference type="Pfam" id="PF11716"/>
    </source>
</evidence>
<dbReference type="SUPFAM" id="SSF109854">
    <property type="entry name" value="DinB/YfiT-like putative metalloenzymes"/>
    <property type="match status" value="1"/>
</dbReference>
<evidence type="ECO:0000313" key="3">
    <source>
        <dbReference type="EMBL" id="GEB49726.1"/>
    </source>
</evidence>
<feature type="domain" description="Mycothiol-dependent maleylpyruvate isomerase metal-binding" evidence="2">
    <location>
        <begin position="45"/>
        <end position="184"/>
    </location>
</feature>
<dbReference type="EMBL" id="BJMM01000009">
    <property type="protein sequence ID" value="GEB49726.1"/>
    <property type="molecule type" value="Genomic_DNA"/>
</dbReference>
<dbReference type="Pfam" id="PF11716">
    <property type="entry name" value="MDMPI_N"/>
    <property type="match status" value="1"/>
</dbReference>
<accession>A0A4Y3QWD6</accession>
<keyword evidence="4" id="KW-1185">Reference proteome</keyword>
<organism evidence="3 4">
    <name type="scientific">Streptomyces cacaoi</name>
    <dbReference type="NCBI Taxonomy" id="1898"/>
    <lineage>
        <taxon>Bacteria</taxon>
        <taxon>Bacillati</taxon>
        <taxon>Actinomycetota</taxon>
        <taxon>Actinomycetes</taxon>
        <taxon>Kitasatosporales</taxon>
        <taxon>Streptomycetaceae</taxon>
        <taxon>Streptomyces</taxon>
    </lineage>
</organism>
<dbReference type="NCBIfam" id="TIGR03083">
    <property type="entry name" value="maleylpyruvate isomerase family mycothiol-dependent enzyme"/>
    <property type="match status" value="1"/>
</dbReference>
<dbReference type="GO" id="GO:0046872">
    <property type="term" value="F:metal ion binding"/>
    <property type="evidence" value="ECO:0007669"/>
    <property type="project" value="InterPro"/>
</dbReference>
<feature type="region of interest" description="Disordered" evidence="1">
    <location>
        <begin position="1"/>
        <end position="33"/>
    </location>
</feature>
<evidence type="ECO:0000256" key="1">
    <source>
        <dbReference type="SAM" id="MobiDB-lite"/>
    </source>
</evidence>